<dbReference type="OrthoDB" id="9811975at2"/>
<dbReference type="Gene3D" id="1.10.3470.10">
    <property type="entry name" value="ABC transporter involved in vitamin B12 uptake, BtuC"/>
    <property type="match status" value="1"/>
</dbReference>
<dbReference type="GO" id="GO:0005886">
    <property type="term" value="C:plasma membrane"/>
    <property type="evidence" value="ECO:0007669"/>
    <property type="project" value="UniProtKB-SubCell"/>
</dbReference>
<evidence type="ECO:0000256" key="8">
    <source>
        <dbReference type="SAM" id="Phobius"/>
    </source>
</evidence>
<keyword evidence="3" id="KW-0813">Transport</keyword>
<evidence type="ECO:0000313" key="10">
    <source>
        <dbReference type="Proteomes" id="UP000217343"/>
    </source>
</evidence>
<dbReference type="AlphaFoldDB" id="A0A250JML7"/>
<feature type="transmembrane region" description="Helical" evidence="8">
    <location>
        <begin position="222"/>
        <end position="255"/>
    </location>
</feature>
<evidence type="ECO:0000256" key="7">
    <source>
        <dbReference type="ARBA" id="ARBA00023136"/>
    </source>
</evidence>
<comment type="subcellular location">
    <subcellularLocation>
        <location evidence="1">Cell membrane</location>
        <topology evidence="1">Multi-pass membrane protein</topology>
    </subcellularLocation>
</comment>
<evidence type="ECO:0000256" key="5">
    <source>
        <dbReference type="ARBA" id="ARBA00022692"/>
    </source>
</evidence>
<dbReference type="Proteomes" id="UP000217343">
    <property type="component" value="Chromosome"/>
</dbReference>
<dbReference type="InterPro" id="IPR000522">
    <property type="entry name" value="ABC_transptr_permease_BtuC"/>
</dbReference>
<dbReference type="CDD" id="cd06550">
    <property type="entry name" value="TM_ABC_iron-siderophores_like"/>
    <property type="match status" value="1"/>
</dbReference>
<evidence type="ECO:0000256" key="1">
    <source>
        <dbReference type="ARBA" id="ARBA00004651"/>
    </source>
</evidence>
<organism evidence="9 10">
    <name type="scientific">Corallococcus macrosporus DSM 14697</name>
    <dbReference type="NCBI Taxonomy" id="1189310"/>
    <lineage>
        <taxon>Bacteria</taxon>
        <taxon>Pseudomonadati</taxon>
        <taxon>Myxococcota</taxon>
        <taxon>Myxococcia</taxon>
        <taxon>Myxococcales</taxon>
        <taxon>Cystobacterineae</taxon>
        <taxon>Myxococcaceae</taxon>
        <taxon>Corallococcus</taxon>
    </lineage>
</organism>
<dbReference type="InterPro" id="IPR037294">
    <property type="entry name" value="ABC_BtuC-like"/>
</dbReference>
<feature type="transmembrane region" description="Helical" evidence="8">
    <location>
        <begin position="294"/>
        <end position="313"/>
    </location>
</feature>
<dbReference type="PANTHER" id="PTHR30472:SF27">
    <property type="entry name" value="PETROBACTIN IMPORT SYSTEM PERMEASE PROTEIN YCLN"/>
    <property type="match status" value="1"/>
</dbReference>
<reference evidence="9 10" key="1">
    <citation type="submission" date="2017-06" db="EMBL/GenBank/DDBJ databases">
        <title>Sequencing and comparative analysis of myxobacterial genomes.</title>
        <authorList>
            <person name="Rupp O."/>
            <person name="Goesmann A."/>
            <person name="Sogaard-Andersen L."/>
        </authorList>
    </citation>
    <scope>NUCLEOTIDE SEQUENCE [LARGE SCALE GENOMIC DNA]</scope>
    <source>
        <strain evidence="9 10">DSM 14697</strain>
    </source>
</reference>
<evidence type="ECO:0000256" key="2">
    <source>
        <dbReference type="ARBA" id="ARBA00007935"/>
    </source>
</evidence>
<evidence type="ECO:0000313" key="9">
    <source>
        <dbReference type="EMBL" id="ATB45114.1"/>
    </source>
</evidence>
<evidence type="ECO:0000256" key="6">
    <source>
        <dbReference type="ARBA" id="ARBA00022989"/>
    </source>
</evidence>
<dbReference type="EMBL" id="CP022203">
    <property type="protein sequence ID" value="ATB45114.1"/>
    <property type="molecule type" value="Genomic_DNA"/>
</dbReference>
<feature type="transmembrane region" description="Helical" evidence="8">
    <location>
        <begin position="134"/>
        <end position="158"/>
    </location>
</feature>
<gene>
    <name evidence="9" type="ORF">MYMAC_000698</name>
</gene>
<feature type="transmembrane region" description="Helical" evidence="8">
    <location>
        <begin position="53"/>
        <end position="73"/>
    </location>
</feature>
<feature type="transmembrane region" description="Helical" evidence="8">
    <location>
        <begin position="109"/>
        <end position="127"/>
    </location>
</feature>
<keyword evidence="5 8" id="KW-0812">Transmembrane</keyword>
<protein>
    <submittedName>
        <fullName evidence="9">Iron ABC transporter permease</fullName>
    </submittedName>
</protein>
<dbReference type="GO" id="GO:0033214">
    <property type="term" value="P:siderophore-iron import into cell"/>
    <property type="evidence" value="ECO:0007669"/>
    <property type="project" value="TreeGrafter"/>
</dbReference>
<proteinExistence type="inferred from homology"/>
<dbReference type="Pfam" id="PF01032">
    <property type="entry name" value="FecCD"/>
    <property type="match status" value="1"/>
</dbReference>
<feature type="transmembrane region" description="Helical" evidence="8">
    <location>
        <begin position="267"/>
        <end position="288"/>
    </location>
</feature>
<dbReference type="GO" id="GO:0022857">
    <property type="term" value="F:transmembrane transporter activity"/>
    <property type="evidence" value="ECO:0007669"/>
    <property type="project" value="InterPro"/>
</dbReference>
<dbReference type="PANTHER" id="PTHR30472">
    <property type="entry name" value="FERRIC ENTEROBACTIN TRANSPORT SYSTEM PERMEASE PROTEIN"/>
    <property type="match status" value="1"/>
</dbReference>
<sequence>MKRAFAAATALLVLAVASLLIGASDVSWRALFAPEPDERALQVLVISRLPRLFAVMLAGTALGVAGLIMQMIARNRFVEPTTAGTAESASLGLLTATLLAPGLPVLGKMLVATAFALAGTALFLMVLRRLPLRSALIVPVVGLILGGIIDSTTTFFAYRYDLLQTVNAWTTGDFSTVLRGRYELLWVTLGLTCAAYAAADRFTVAGMGETFTTNLGLNYPRIVALGLVLVALVTAMVVVTVGMIPFLGLIVPNLVSMVMGDNARRSIPWVAVSGAAFVLLCDVVGRVVRHPYEIPGGTIAGVIGSVLFLYLLLKRGARVG</sequence>
<accession>A0A250JML7</accession>
<keyword evidence="10" id="KW-1185">Reference proteome</keyword>
<keyword evidence="6 8" id="KW-1133">Transmembrane helix</keyword>
<dbReference type="RefSeq" id="WP_095957036.1">
    <property type="nucleotide sequence ID" value="NZ_CP022203.1"/>
</dbReference>
<keyword evidence="4" id="KW-1003">Cell membrane</keyword>
<evidence type="ECO:0000256" key="4">
    <source>
        <dbReference type="ARBA" id="ARBA00022475"/>
    </source>
</evidence>
<dbReference type="SUPFAM" id="SSF81345">
    <property type="entry name" value="ABC transporter involved in vitamin B12 uptake, BtuC"/>
    <property type="match status" value="1"/>
</dbReference>
<name>A0A250JML7_9BACT</name>
<dbReference type="KEGG" id="mmas:MYMAC_000698"/>
<comment type="similarity">
    <text evidence="2">Belongs to the binding-protein-dependent transport system permease family. FecCD subfamily.</text>
</comment>
<evidence type="ECO:0000256" key="3">
    <source>
        <dbReference type="ARBA" id="ARBA00022448"/>
    </source>
</evidence>
<keyword evidence="7 8" id="KW-0472">Membrane</keyword>